<dbReference type="AlphaFoldDB" id="A0A7J9CPF1"/>
<proteinExistence type="predicted"/>
<comment type="caution">
    <text evidence="2">The sequence shown here is derived from an EMBL/GenBank/DDBJ whole genome shotgun (WGS) entry which is preliminary data.</text>
</comment>
<protein>
    <submittedName>
        <fullName evidence="2">Uncharacterized protein</fullName>
    </submittedName>
</protein>
<feature type="region of interest" description="Disordered" evidence="1">
    <location>
        <begin position="1"/>
        <end position="60"/>
    </location>
</feature>
<dbReference type="Proteomes" id="UP000593579">
    <property type="component" value="Unassembled WGS sequence"/>
</dbReference>
<dbReference type="EMBL" id="JABEZY010000012">
    <property type="protein sequence ID" value="MBA0750367.1"/>
    <property type="molecule type" value="Genomic_DNA"/>
</dbReference>
<organism evidence="2 3">
    <name type="scientific">Gossypium gossypioides</name>
    <name type="common">Mexican cotton</name>
    <name type="synonym">Selera gossypioides</name>
    <dbReference type="NCBI Taxonomy" id="34282"/>
    <lineage>
        <taxon>Eukaryota</taxon>
        <taxon>Viridiplantae</taxon>
        <taxon>Streptophyta</taxon>
        <taxon>Embryophyta</taxon>
        <taxon>Tracheophyta</taxon>
        <taxon>Spermatophyta</taxon>
        <taxon>Magnoliopsida</taxon>
        <taxon>eudicotyledons</taxon>
        <taxon>Gunneridae</taxon>
        <taxon>Pentapetalae</taxon>
        <taxon>rosids</taxon>
        <taxon>malvids</taxon>
        <taxon>Malvales</taxon>
        <taxon>Malvaceae</taxon>
        <taxon>Malvoideae</taxon>
        <taxon>Gossypium</taxon>
    </lineage>
</organism>
<evidence type="ECO:0000313" key="2">
    <source>
        <dbReference type="EMBL" id="MBA0750367.1"/>
    </source>
</evidence>
<accession>A0A7J9CPF1</accession>
<gene>
    <name evidence="2" type="ORF">Gogos_001781</name>
</gene>
<sequence length="60" mass="7153">MYQRVQRFKLRGDGSQDKSSERRDNPITMQVGKKLRQQESSKVNQVSVIQKSQRRRCENE</sequence>
<keyword evidence="3" id="KW-1185">Reference proteome</keyword>
<name>A0A7J9CPF1_GOSGO</name>
<evidence type="ECO:0000256" key="1">
    <source>
        <dbReference type="SAM" id="MobiDB-lite"/>
    </source>
</evidence>
<evidence type="ECO:0000313" key="3">
    <source>
        <dbReference type="Proteomes" id="UP000593579"/>
    </source>
</evidence>
<feature type="compositionally biased region" description="Basic and acidic residues" evidence="1">
    <location>
        <begin position="10"/>
        <end position="25"/>
    </location>
</feature>
<feature type="compositionally biased region" description="Polar residues" evidence="1">
    <location>
        <begin position="38"/>
        <end position="51"/>
    </location>
</feature>
<reference evidence="2 3" key="1">
    <citation type="journal article" date="2019" name="Genome Biol. Evol.">
        <title>Insights into the evolution of the New World diploid cottons (Gossypium, subgenus Houzingenia) based on genome sequencing.</title>
        <authorList>
            <person name="Grover C.E."/>
            <person name="Arick M.A. 2nd"/>
            <person name="Thrash A."/>
            <person name="Conover J.L."/>
            <person name="Sanders W.S."/>
            <person name="Peterson D.G."/>
            <person name="Frelichowski J.E."/>
            <person name="Scheffler J.A."/>
            <person name="Scheffler B.E."/>
            <person name="Wendel J.F."/>
        </authorList>
    </citation>
    <scope>NUCLEOTIDE SEQUENCE [LARGE SCALE GENOMIC DNA]</scope>
    <source>
        <strain evidence="2">5</strain>
        <tissue evidence="2">Leaf</tissue>
    </source>
</reference>